<dbReference type="SUPFAM" id="SSF46785">
    <property type="entry name" value="Winged helix' DNA-binding domain"/>
    <property type="match status" value="1"/>
</dbReference>
<dbReference type="PANTHER" id="PTHR43537">
    <property type="entry name" value="TRANSCRIPTIONAL REGULATOR, GNTR FAMILY"/>
    <property type="match status" value="1"/>
</dbReference>
<dbReference type="GO" id="GO:0003700">
    <property type="term" value="F:DNA-binding transcription factor activity"/>
    <property type="evidence" value="ECO:0007669"/>
    <property type="project" value="InterPro"/>
</dbReference>
<dbReference type="Proteomes" id="UP000256485">
    <property type="component" value="Unassembled WGS sequence"/>
</dbReference>
<evidence type="ECO:0000256" key="1">
    <source>
        <dbReference type="ARBA" id="ARBA00023015"/>
    </source>
</evidence>
<protein>
    <submittedName>
        <fullName evidence="5">DNA-binding GntR family transcriptional regulator</fullName>
    </submittedName>
</protein>
<dbReference type="RefSeq" id="WP_170152606.1">
    <property type="nucleotide sequence ID" value="NZ_QTUC01000001.1"/>
</dbReference>
<organism evidence="5 6">
    <name type="scientific">Thermasporomyces composti</name>
    <dbReference type="NCBI Taxonomy" id="696763"/>
    <lineage>
        <taxon>Bacteria</taxon>
        <taxon>Bacillati</taxon>
        <taxon>Actinomycetota</taxon>
        <taxon>Actinomycetes</taxon>
        <taxon>Propionibacteriales</taxon>
        <taxon>Nocardioidaceae</taxon>
        <taxon>Thermasporomyces</taxon>
    </lineage>
</organism>
<dbReference type="EMBL" id="QTUC01000001">
    <property type="protein sequence ID" value="REF37198.1"/>
    <property type="molecule type" value="Genomic_DNA"/>
</dbReference>
<comment type="caution">
    <text evidence="5">The sequence shown here is derived from an EMBL/GenBank/DDBJ whole genome shotgun (WGS) entry which is preliminary data.</text>
</comment>
<name>A0A3D9V606_THECX</name>
<sequence length="227" mass="25358">MSADPLPLERLAPRRVLVDEVAQAVRNLLMDQTIKPGQSLIIGRLAEALGVSHTPVREALARLESEGLVVKRPQRGYFATELLTTDEMIELFELRLLLEPWAAAQVAAAARHIDVSGLRAELTRFTSALRSGPESPYRLLCDHDIRFHGLLMELCGNRQVARAFERTHCHLHLLRVQSRASKADVTVAEHEAIVTAIERRDVDGAAEAMRRHLNEACKRAITLRDEG</sequence>
<keyword evidence="1" id="KW-0805">Transcription regulation</keyword>
<dbReference type="Gene3D" id="1.10.10.10">
    <property type="entry name" value="Winged helix-like DNA-binding domain superfamily/Winged helix DNA-binding domain"/>
    <property type="match status" value="1"/>
</dbReference>
<gene>
    <name evidence="5" type="ORF">DFJ64_2639</name>
</gene>
<feature type="domain" description="HTH gntR-type" evidence="4">
    <location>
        <begin position="15"/>
        <end position="82"/>
    </location>
</feature>
<dbReference type="InterPro" id="IPR011711">
    <property type="entry name" value="GntR_C"/>
</dbReference>
<dbReference type="InterPro" id="IPR036390">
    <property type="entry name" value="WH_DNA-bd_sf"/>
</dbReference>
<dbReference type="CDD" id="cd07377">
    <property type="entry name" value="WHTH_GntR"/>
    <property type="match status" value="1"/>
</dbReference>
<reference evidence="5 6" key="1">
    <citation type="submission" date="2018-08" db="EMBL/GenBank/DDBJ databases">
        <title>Sequencing the genomes of 1000 actinobacteria strains.</title>
        <authorList>
            <person name="Klenk H.-P."/>
        </authorList>
    </citation>
    <scope>NUCLEOTIDE SEQUENCE [LARGE SCALE GENOMIC DNA]</scope>
    <source>
        <strain evidence="5 6">DSM 22891</strain>
    </source>
</reference>
<keyword evidence="6" id="KW-1185">Reference proteome</keyword>
<evidence type="ECO:0000313" key="6">
    <source>
        <dbReference type="Proteomes" id="UP000256485"/>
    </source>
</evidence>
<dbReference type="PANTHER" id="PTHR43537:SF5">
    <property type="entry name" value="UXU OPERON TRANSCRIPTIONAL REGULATOR"/>
    <property type="match status" value="1"/>
</dbReference>
<dbReference type="SUPFAM" id="SSF48008">
    <property type="entry name" value="GntR ligand-binding domain-like"/>
    <property type="match status" value="1"/>
</dbReference>
<proteinExistence type="predicted"/>
<dbReference type="Gene3D" id="1.20.120.530">
    <property type="entry name" value="GntR ligand-binding domain-like"/>
    <property type="match status" value="1"/>
</dbReference>
<dbReference type="SMART" id="SM00895">
    <property type="entry name" value="FCD"/>
    <property type="match status" value="1"/>
</dbReference>
<dbReference type="SMART" id="SM00345">
    <property type="entry name" value="HTH_GNTR"/>
    <property type="match status" value="1"/>
</dbReference>
<accession>A0A3D9V606</accession>
<dbReference type="AlphaFoldDB" id="A0A3D9V606"/>
<evidence type="ECO:0000259" key="4">
    <source>
        <dbReference type="PROSITE" id="PS50949"/>
    </source>
</evidence>
<dbReference type="InterPro" id="IPR036388">
    <property type="entry name" value="WH-like_DNA-bd_sf"/>
</dbReference>
<dbReference type="InterPro" id="IPR000524">
    <property type="entry name" value="Tscrpt_reg_HTH_GntR"/>
</dbReference>
<evidence type="ECO:0000313" key="5">
    <source>
        <dbReference type="EMBL" id="REF37198.1"/>
    </source>
</evidence>
<dbReference type="Pfam" id="PF07729">
    <property type="entry name" value="FCD"/>
    <property type="match status" value="1"/>
</dbReference>
<evidence type="ECO:0000256" key="3">
    <source>
        <dbReference type="ARBA" id="ARBA00023163"/>
    </source>
</evidence>
<dbReference type="PROSITE" id="PS50949">
    <property type="entry name" value="HTH_GNTR"/>
    <property type="match status" value="1"/>
</dbReference>
<dbReference type="Pfam" id="PF00392">
    <property type="entry name" value="GntR"/>
    <property type="match status" value="1"/>
</dbReference>
<evidence type="ECO:0000256" key="2">
    <source>
        <dbReference type="ARBA" id="ARBA00023125"/>
    </source>
</evidence>
<dbReference type="InterPro" id="IPR008920">
    <property type="entry name" value="TF_FadR/GntR_C"/>
</dbReference>
<keyword evidence="2 5" id="KW-0238">DNA-binding</keyword>
<dbReference type="GO" id="GO:0003677">
    <property type="term" value="F:DNA binding"/>
    <property type="evidence" value="ECO:0007669"/>
    <property type="project" value="UniProtKB-KW"/>
</dbReference>
<keyword evidence="3" id="KW-0804">Transcription</keyword>